<dbReference type="RefSeq" id="WP_380867791.1">
    <property type="nucleotide sequence ID" value="NZ_JBHUMA010000004.1"/>
</dbReference>
<reference evidence="3" key="1">
    <citation type="journal article" date="2019" name="Int. J. Syst. Evol. Microbiol.">
        <title>The Global Catalogue of Microorganisms (GCM) 10K type strain sequencing project: providing services to taxonomists for standard genome sequencing and annotation.</title>
        <authorList>
            <consortium name="The Broad Institute Genomics Platform"/>
            <consortium name="The Broad Institute Genome Sequencing Center for Infectious Disease"/>
            <person name="Wu L."/>
            <person name="Ma J."/>
        </authorList>
    </citation>
    <scope>NUCLEOTIDE SEQUENCE [LARGE SCALE GENOMIC DNA]</scope>
    <source>
        <strain evidence="3">KCTC 42248</strain>
    </source>
</reference>
<dbReference type="PANTHER" id="PTHR43685:SF2">
    <property type="entry name" value="GLYCOSYLTRANSFERASE 2-LIKE DOMAIN-CONTAINING PROTEIN"/>
    <property type="match status" value="1"/>
</dbReference>
<dbReference type="Proteomes" id="UP001597393">
    <property type="component" value="Unassembled WGS sequence"/>
</dbReference>
<dbReference type="Gene3D" id="3.90.550.10">
    <property type="entry name" value="Spore Coat Polysaccharide Biosynthesis Protein SpsA, Chain A"/>
    <property type="match status" value="1"/>
</dbReference>
<dbReference type="GO" id="GO:0016757">
    <property type="term" value="F:glycosyltransferase activity"/>
    <property type="evidence" value="ECO:0007669"/>
    <property type="project" value="UniProtKB-KW"/>
</dbReference>
<keyword evidence="2" id="KW-0328">Glycosyltransferase</keyword>
<keyword evidence="2" id="KW-0808">Transferase</keyword>
<organism evidence="2 3">
    <name type="scientific">Sphingobacterium corticis</name>
    <dbReference type="NCBI Taxonomy" id="1812823"/>
    <lineage>
        <taxon>Bacteria</taxon>
        <taxon>Pseudomonadati</taxon>
        <taxon>Bacteroidota</taxon>
        <taxon>Sphingobacteriia</taxon>
        <taxon>Sphingobacteriales</taxon>
        <taxon>Sphingobacteriaceae</taxon>
        <taxon>Sphingobacterium</taxon>
    </lineage>
</organism>
<evidence type="ECO:0000259" key="1">
    <source>
        <dbReference type="Pfam" id="PF00535"/>
    </source>
</evidence>
<protein>
    <submittedName>
        <fullName evidence="2">Glycosyltransferase family 2 protein</fullName>
        <ecNumber evidence="2">2.4.-.-</ecNumber>
    </submittedName>
</protein>
<dbReference type="Pfam" id="PF00535">
    <property type="entry name" value="Glycos_transf_2"/>
    <property type="match status" value="1"/>
</dbReference>
<accession>A0ABW5NHK3</accession>
<dbReference type="PANTHER" id="PTHR43685">
    <property type="entry name" value="GLYCOSYLTRANSFERASE"/>
    <property type="match status" value="1"/>
</dbReference>
<dbReference type="EC" id="2.4.-.-" evidence="2"/>
<evidence type="ECO:0000313" key="3">
    <source>
        <dbReference type="Proteomes" id="UP001597393"/>
    </source>
</evidence>
<dbReference type="InterPro" id="IPR029044">
    <property type="entry name" value="Nucleotide-diphossugar_trans"/>
</dbReference>
<dbReference type="InterPro" id="IPR001173">
    <property type="entry name" value="Glyco_trans_2-like"/>
</dbReference>
<comment type="caution">
    <text evidence="2">The sequence shown here is derived from an EMBL/GenBank/DDBJ whole genome shotgun (WGS) entry which is preliminary data.</text>
</comment>
<proteinExistence type="predicted"/>
<dbReference type="InterPro" id="IPR050834">
    <property type="entry name" value="Glycosyltransf_2"/>
</dbReference>
<keyword evidence="3" id="KW-1185">Reference proteome</keyword>
<evidence type="ECO:0000313" key="2">
    <source>
        <dbReference type="EMBL" id="MFD2598143.1"/>
    </source>
</evidence>
<sequence length="258" mass="29502">MSNNPHSNSGSPTISIITIVYNNVRDIAYTLTSVAEQTYLNIEYIVVDGASTDGTLDVIHEYDRIIDVLISEKDKGIYDAMNKGLVKATGDYVLFLNSGDTLFATDTLQTIIERGNNADIIYGETKLVNEQREIVGNRRHKAPKHFDWQSFRYGMNICHQAIYVRRSIAPAYDTTYQLSADIDWVIRAAKQAKTTQYVDAFVARYLVGGMSQKRHRQSLDERYAIFKKHYGAFNNFFNHLVIAARLIIYRMQHGKTRE</sequence>
<name>A0ABW5NHK3_9SPHI</name>
<gene>
    <name evidence="2" type="ORF">ACFSQ3_04185</name>
</gene>
<dbReference type="CDD" id="cd06433">
    <property type="entry name" value="GT_2_WfgS_like"/>
    <property type="match status" value="1"/>
</dbReference>
<feature type="domain" description="Glycosyltransferase 2-like" evidence="1">
    <location>
        <begin position="15"/>
        <end position="158"/>
    </location>
</feature>
<dbReference type="SUPFAM" id="SSF53448">
    <property type="entry name" value="Nucleotide-diphospho-sugar transferases"/>
    <property type="match status" value="1"/>
</dbReference>
<dbReference type="EMBL" id="JBHUMA010000004">
    <property type="protein sequence ID" value="MFD2598143.1"/>
    <property type="molecule type" value="Genomic_DNA"/>
</dbReference>